<evidence type="ECO:0000256" key="2">
    <source>
        <dbReference type="ARBA" id="ARBA00022448"/>
    </source>
</evidence>
<feature type="transmembrane region" description="Helical" evidence="6">
    <location>
        <begin position="393"/>
        <end position="417"/>
    </location>
</feature>
<feature type="transmembrane region" description="Helical" evidence="6">
    <location>
        <begin position="9"/>
        <end position="28"/>
    </location>
</feature>
<evidence type="ECO:0000256" key="4">
    <source>
        <dbReference type="ARBA" id="ARBA00022989"/>
    </source>
</evidence>
<feature type="transmembrane region" description="Helical" evidence="6">
    <location>
        <begin position="48"/>
        <end position="70"/>
    </location>
</feature>
<dbReference type="Gene3D" id="1.20.1250.20">
    <property type="entry name" value="MFS general substrate transporter like domains"/>
    <property type="match status" value="1"/>
</dbReference>
<feature type="transmembrane region" description="Helical" evidence="6">
    <location>
        <begin position="133"/>
        <end position="155"/>
    </location>
</feature>
<dbReference type="AlphaFoldDB" id="A0A6A8MD87"/>
<keyword evidence="2" id="KW-0813">Transport</keyword>
<evidence type="ECO:0000313" key="9">
    <source>
        <dbReference type="Proteomes" id="UP000438120"/>
    </source>
</evidence>
<evidence type="ECO:0000313" key="8">
    <source>
        <dbReference type="EMBL" id="MST86697.1"/>
    </source>
</evidence>
<dbReference type="Gene3D" id="1.20.1720.10">
    <property type="entry name" value="Multidrug resistance protein D"/>
    <property type="match status" value="1"/>
</dbReference>
<dbReference type="SUPFAM" id="SSF103473">
    <property type="entry name" value="MFS general substrate transporter"/>
    <property type="match status" value="1"/>
</dbReference>
<keyword evidence="9" id="KW-1185">Reference proteome</keyword>
<dbReference type="PANTHER" id="PTHR42718:SF9">
    <property type="entry name" value="MAJOR FACILITATOR SUPERFAMILY MULTIDRUG TRANSPORTER MFSC"/>
    <property type="match status" value="1"/>
</dbReference>
<feature type="transmembrane region" description="Helical" evidence="6">
    <location>
        <begin position="77"/>
        <end position="93"/>
    </location>
</feature>
<dbReference type="PANTHER" id="PTHR42718">
    <property type="entry name" value="MAJOR FACILITATOR SUPERFAMILY MULTIDRUG TRANSPORTER MFSC"/>
    <property type="match status" value="1"/>
</dbReference>
<dbReference type="InterPro" id="IPR011701">
    <property type="entry name" value="MFS"/>
</dbReference>
<dbReference type="PROSITE" id="PS50850">
    <property type="entry name" value="MFS"/>
    <property type="match status" value="1"/>
</dbReference>
<dbReference type="PRINTS" id="PR01036">
    <property type="entry name" value="TCRTETB"/>
</dbReference>
<dbReference type="EMBL" id="VUMX01000006">
    <property type="protein sequence ID" value="MST86697.1"/>
    <property type="molecule type" value="Genomic_DNA"/>
</dbReference>
<comment type="caution">
    <text evidence="8">The sequence shown here is derived from an EMBL/GenBank/DDBJ whole genome shotgun (WGS) entry which is preliminary data.</text>
</comment>
<evidence type="ECO:0000256" key="1">
    <source>
        <dbReference type="ARBA" id="ARBA00004651"/>
    </source>
</evidence>
<dbReference type="GO" id="GO:0005886">
    <property type="term" value="C:plasma membrane"/>
    <property type="evidence" value="ECO:0007669"/>
    <property type="project" value="UniProtKB-SubCell"/>
</dbReference>
<gene>
    <name evidence="8" type="ORF">FYJ62_03350</name>
</gene>
<keyword evidence="5 6" id="KW-0472">Membrane</keyword>
<feature type="transmembrane region" description="Helical" evidence="6">
    <location>
        <begin position="167"/>
        <end position="186"/>
    </location>
</feature>
<keyword evidence="3 6" id="KW-0812">Transmembrane</keyword>
<feature type="transmembrane region" description="Helical" evidence="6">
    <location>
        <begin position="198"/>
        <end position="220"/>
    </location>
</feature>
<comment type="subcellular location">
    <subcellularLocation>
        <location evidence="1">Cell membrane</location>
        <topology evidence="1">Multi-pass membrane protein</topology>
    </subcellularLocation>
</comment>
<proteinExistence type="predicted"/>
<dbReference type="RefSeq" id="WP_154547720.1">
    <property type="nucleotide sequence ID" value="NZ_VUMX01000006.1"/>
</dbReference>
<dbReference type="InterPro" id="IPR036259">
    <property type="entry name" value="MFS_trans_sf"/>
</dbReference>
<dbReference type="GO" id="GO:0022857">
    <property type="term" value="F:transmembrane transporter activity"/>
    <property type="evidence" value="ECO:0007669"/>
    <property type="project" value="InterPro"/>
</dbReference>
<feature type="transmembrane region" description="Helical" evidence="6">
    <location>
        <begin position="226"/>
        <end position="245"/>
    </location>
</feature>
<evidence type="ECO:0000259" key="7">
    <source>
        <dbReference type="PROSITE" id="PS50850"/>
    </source>
</evidence>
<reference evidence="8 9" key="1">
    <citation type="submission" date="2019-08" db="EMBL/GenBank/DDBJ databases">
        <title>In-depth cultivation of the pig gut microbiome towards novel bacterial diversity and tailored functional studies.</title>
        <authorList>
            <person name="Wylensek D."/>
            <person name="Hitch T.C.A."/>
            <person name="Clavel T."/>
        </authorList>
    </citation>
    <scope>NUCLEOTIDE SEQUENCE [LARGE SCALE GENOMIC DNA]</scope>
    <source>
        <strain evidence="8 9">Bifido-178-WT-2B</strain>
    </source>
</reference>
<feature type="transmembrane region" description="Helical" evidence="6">
    <location>
        <begin position="266"/>
        <end position="291"/>
    </location>
</feature>
<dbReference type="Proteomes" id="UP000438120">
    <property type="component" value="Unassembled WGS sequence"/>
</dbReference>
<name>A0A6A8MD87_9LACO</name>
<feature type="domain" description="Major facilitator superfamily (MFS) profile" evidence="7">
    <location>
        <begin position="12"/>
        <end position="461"/>
    </location>
</feature>
<feature type="transmembrane region" description="Helical" evidence="6">
    <location>
        <begin position="437"/>
        <end position="455"/>
    </location>
</feature>
<dbReference type="InterPro" id="IPR020846">
    <property type="entry name" value="MFS_dom"/>
</dbReference>
<keyword evidence="4 6" id="KW-1133">Transmembrane helix</keyword>
<evidence type="ECO:0000256" key="5">
    <source>
        <dbReference type="ARBA" id="ARBA00023136"/>
    </source>
</evidence>
<evidence type="ECO:0000256" key="3">
    <source>
        <dbReference type="ARBA" id="ARBA00022692"/>
    </source>
</evidence>
<evidence type="ECO:0000256" key="6">
    <source>
        <dbReference type="SAM" id="Phobius"/>
    </source>
</evidence>
<protein>
    <submittedName>
        <fullName evidence="8">Multidrug efflux MFS transporter</fullName>
    </submittedName>
</protein>
<sequence>MSKASNKRVYWAIASAALLTFIGILNETSMNVVYPQLVKQFGVPLSTVQWITTGYLLTVTIIMGTTAYLLRQFPARWLHLAAALAFIAGNLMGTTAESFGVLLAGRVIQGIATGLSTPIMFQLIFTDIPREKLGFMTGIAAMVISFAPALGPTYGGLVAASASWREIYWFLLPLACLALIGGQLFIRNQPFGNSAPFSSGALVLLALALSALIYAISLIGKGGFSVSFFLMAALGILLFLAFIYVNNHGKTQLVNLGIFQSKSIWLAALTYFGLQFVNIGLSVAVPVYAQYVLGSSSLIAGLILLPGSIVGAILAPISGTLADHFGYKKPLIFGASLFVAGLILLTLIQPLLTPLLFVLVHILIRAGFNLTFSNTISNATTLVTRKQSADVNSVFNMVQQFAGSLGVGLATALIAIFQKTGSGSLAVRTCQGGRLDFIVFLLTGILVLLMIIGNFKLQEEK</sequence>
<organism evidence="8 9">
    <name type="scientific">Lactobacillus porci</name>
    <dbReference type="NCBI Taxonomy" id="2012477"/>
    <lineage>
        <taxon>Bacteria</taxon>
        <taxon>Bacillati</taxon>
        <taxon>Bacillota</taxon>
        <taxon>Bacilli</taxon>
        <taxon>Lactobacillales</taxon>
        <taxon>Lactobacillaceae</taxon>
        <taxon>Lactobacillus</taxon>
    </lineage>
</organism>
<dbReference type="Pfam" id="PF07690">
    <property type="entry name" value="MFS_1"/>
    <property type="match status" value="2"/>
</dbReference>
<dbReference type="OrthoDB" id="9816041at2"/>
<feature type="transmembrane region" description="Helical" evidence="6">
    <location>
        <begin position="297"/>
        <end position="319"/>
    </location>
</feature>
<accession>A0A6A8MD87</accession>
<feature type="transmembrane region" description="Helical" evidence="6">
    <location>
        <begin position="331"/>
        <end position="348"/>
    </location>
</feature>